<dbReference type="Proteomes" id="UP000198639">
    <property type="component" value="Unassembled WGS sequence"/>
</dbReference>
<evidence type="ECO:0000313" key="2">
    <source>
        <dbReference type="EMBL" id="SFD49772.1"/>
    </source>
</evidence>
<evidence type="ECO:0000313" key="3">
    <source>
        <dbReference type="Proteomes" id="UP000198639"/>
    </source>
</evidence>
<evidence type="ECO:0000256" key="1">
    <source>
        <dbReference type="SAM" id="Phobius"/>
    </source>
</evidence>
<keyword evidence="1" id="KW-0812">Transmembrane</keyword>
<gene>
    <name evidence="2" type="ORF">SAMN05216204_12674</name>
</gene>
<organism evidence="2 3">
    <name type="scientific">Massilia yuzhufengensis</name>
    <dbReference type="NCBI Taxonomy" id="1164594"/>
    <lineage>
        <taxon>Bacteria</taxon>
        <taxon>Pseudomonadati</taxon>
        <taxon>Pseudomonadota</taxon>
        <taxon>Betaproteobacteria</taxon>
        <taxon>Burkholderiales</taxon>
        <taxon>Oxalobacteraceae</taxon>
        <taxon>Telluria group</taxon>
        <taxon>Massilia</taxon>
    </lineage>
</organism>
<protein>
    <submittedName>
        <fullName evidence="2">Uncharacterized protein</fullName>
    </submittedName>
</protein>
<accession>A0A1I1STU9</accession>
<keyword evidence="1" id="KW-0472">Membrane</keyword>
<proteinExistence type="predicted"/>
<dbReference type="AlphaFoldDB" id="A0A1I1STU9"/>
<keyword evidence="1" id="KW-1133">Transmembrane helix</keyword>
<dbReference type="PROSITE" id="PS51257">
    <property type="entry name" value="PROKAR_LIPOPROTEIN"/>
    <property type="match status" value="1"/>
</dbReference>
<feature type="transmembrane region" description="Helical" evidence="1">
    <location>
        <begin position="12"/>
        <end position="33"/>
    </location>
</feature>
<name>A0A1I1STU9_9BURK</name>
<reference evidence="3" key="1">
    <citation type="submission" date="2016-10" db="EMBL/GenBank/DDBJ databases">
        <authorList>
            <person name="Varghese N."/>
            <person name="Submissions S."/>
        </authorList>
    </citation>
    <scope>NUCLEOTIDE SEQUENCE [LARGE SCALE GENOMIC DNA]</scope>
    <source>
        <strain evidence="3">CGMCC 1.12041</strain>
    </source>
</reference>
<sequence>MHHLPKKTLPRWITFGMLCAVVGAACLVDRFPLLA</sequence>
<keyword evidence="3" id="KW-1185">Reference proteome</keyword>
<dbReference type="EMBL" id="FOLD01000026">
    <property type="protein sequence ID" value="SFD49772.1"/>
    <property type="molecule type" value="Genomic_DNA"/>
</dbReference>